<evidence type="ECO:0000256" key="6">
    <source>
        <dbReference type="ARBA" id="ARBA00023136"/>
    </source>
</evidence>
<comment type="subcellular location">
    <subcellularLocation>
        <location evidence="1">Cell membrane</location>
        <topology evidence="1">Multi-pass membrane protein</topology>
    </subcellularLocation>
</comment>
<feature type="transmembrane region" description="Helical" evidence="8">
    <location>
        <begin position="177"/>
        <end position="195"/>
    </location>
</feature>
<dbReference type="GO" id="GO:0005886">
    <property type="term" value="C:plasma membrane"/>
    <property type="evidence" value="ECO:0007669"/>
    <property type="project" value="UniProtKB-SubCell"/>
</dbReference>
<evidence type="ECO:0000256" key="2">
    <source>
        <dbReference type="ARBA" id="ARBA00022448"/>
    </source>
</evidence>
<evidence type="ECO:0000256" key="4">
    <source>
        <dbReference type="ARBA" id="ARBA00022692"/>
    </source>
</evidence>
<feature type="region of interest" description="Disordered" evidence="7">
    <location>
        <begin position="205"/>
        <end position="229"/>
    </location>
</feature>
<feature type="domain" description="MrpA C-terminal/MbhE" evidence="10">
    <location>
        <begin position="159"/>
        <end position="201"/>
    </location>
</feature>
<evidence type="ECO:0000256" key="1">
    <source>
        <dbReference type="ARBA" id="ARBA00004651"/>
    </source>
</evidence>
<feature type="transmembrane region" description="Helical" evidence="8">
    <location>
        <begin position="55"/>
        <end position="75"/>
    </location>
</feature>
<dbReference type="Pfam" id="PF20501">
    <property type="entry name" value="MbhE"/>
    <property type="match status" value="1"/>
</dbReference>
<dbReference type="OrthoDB" id="2085045at2"/>
<dbReference type="RefSeq" id="WP_006972301.1">
    <property type="nucleotide sequence ID" value="NZ_ABCS01000029.1"/>
</dbReference>
<dbReference type="InterPro" id="IPR025383">
    <property type="entry name" value="MrpA_C/MbhD"/>
</dbReference>
<dbReference type="eggNOG" id="COG2111">
    <property type="taxonomic scope" value="Bacteria"/>
</dbReference>
<feature type="transmembrane region" description="Helical" evidence="8">
    <location>
        <begin position="6"/>
        <end position="23"/>
    </location>
</feature>
<evidence type="ECO:0000259" key="9">
    <source>
        <dbReference type="Pfam" id="PF13244"/>
    </source>
</evidence>
<dbReference type="PANTHER" id="PTHR43373">
    <property type="entry name" value="NA(+)/H(+) ANTIPORTER SUBUNIT"/>
    <property type="match status" value="1"/>
</dbReference>
<keyword evidence="4 8" id="KW-0812">Transmembrane</keyword>
<keyword evidence="6 8" id="KW-0472">Membrane</keyword>
<feature type="transmembrane region" description="Helical" evidence="8">
    <location>
        <begin position="28"/>
        <end position="49"/>
    </location>
</feature>
<dbReference type="InterPro" id="IPR046806">
    <property type="entry name" value="MrpA_C/MbhE"/>
</dbReference>
<keyword evidence="2" id="KW-0813">Transport</keyword>
<keyword evidence="5 8" id="KW-1133">Transmembrane helix</keyword>
<proteinExistence type="predicted"/>
<name>A6G6F2_9BACT</name>
<evidence type="ECO:0000256" key="7">
    <source>
        <dbReference type="SAM" id="MobiDB-lite"/>
    </source>
</evidence>
<protein>
    <submittedName>
        <fullName evidence="11">Putative multicomponent Na+-H+ antiporter subunit A</fullName>
    </submittedName>
</protein>
<feature type="region of interest" description="Disordered" evidence="7">
    <location>
        <begin position="134"/>
        <end position="160"/>
    </location>
</feature>
<keyword evidence="12" id="KW-1185">Reference proteome</keyword>
<feature type="domain" description="MrpA C-terminal/MbhD" evidence="9">
    <location>
        <begin position="13"/>
        <end position="79"/>
    </location>
</feature>
<dbReference type="AlphaFoldDB" id="A6G6F2"/>
<dbReference type="InterPro" id="IPR050616">
    <property type="entry name" value="CPA3_Na-H_Antiporter_A"/>
</dbReference>
<evidence type="ECO:0000256" key="8">
    <source>
        <dbReference type="SAM" id="Phobius"/>
    </source>
</evidence>
<comment type="caution">
    <text evidence="11">The sequence shown here is derived from an EMBL/GenBank/DDBJ whole genome shotgun (WGS) entry which is preliminary data.</text>
</comment>
<sequence>MNPVLVVDIILLLLVAATAVAVIQVRSLFSATILAGVYSLLMALVWTNMHALDVAFTEAAVGAGISTILLLGALVRTKRFAKPEKPVHVPALLICMLTGAMLIYGTLDMPEFGDPDAPIHTNRVPKLLHQNVGKHPTAAKRNDPPPEHPEHHPDDDFNGHVPNTVTSLLAAYRGYDTMFETTVIFVAGLSMLILLRRFREWDPKVHKSTPEHRDPDADPGTETGTGGQA</sequence>
<dbReference type="Pfam" id="PF13244">
    <property type="entry name" value="MbhD"/>
    <property type="match status" value="1"/>
</dbReference>
<evidence type="ECO:0000259" key="10">
    <source>
        <dbReference type="Pfam" id="PF20501"/>
    </source>
</evidence>
<feature type="compositionally biased region" description="Basic and acidic residues" evidence="7">
    <location>
        <begin position="205"/>
        <end position="216"/>
    </location>
</feature>
<evidence type="ECO:0000256" key="5">
    <source>
        <dbReference type="ARBA" id="ARBA00022989"/>
    </source>
</evidence>
<organism evidence="11 12">
    <name type="scientific">Plesiocystis pacifica SIR-1</name>
    <dbReference type="NCBI Taxonomy" id="391625"/>
    <lineage>
        <taxon>Bacteria</taxon>
        <taxon>Pseudomonadati</taxon>
        <taxon>Myxococcota</taxon>
        <taxon>Polyangia</taxon>
        <taxon>Nannocystales</taxon>
        <taxon>Nannocystaceae</taxon>
        <taxon>Plesiocystis</taxon>
    </lineage>
</organism>
<evidence type="ECO:0000313" key="11">
    <source>
        <dbReference type="EMBL" id="EDM78581.1"/>
    </source>
</evidence>
<keyword evidence="3" id="KW-1003">Cell membrane</keyword>
<dbReference type="Proteomes" id="UP000005801">
    <property type="component" value="Unassembled WGS sequence"/>
</dbReference>
<dbReference type="STRING" id="391625.PPSIR1_15125"/>
<dbReference type="EMBL" id="ABCS01000029">
    <property type="protein sequence ID" value="EDM78581.1"/>
    <property type="molecule type" value="Genomic_DNA"/>
</dbReference>
<reference evidence="11 12" key="1">
    <citation type="submission" date="2007-06" db="EMBL/GenBank/DDBJ databases">
        <authorList>
            <person name="Shimkets L."/>
            <person name="Ferriera S."/>
            <person name="Johnson J."/>
            <person name="Kravitz S."/>
            <person name="Beeson K."/>
            <person name="Sutton G."/>
            <person name="Rogers Y.-H."/>
            <person name="Friedman R."/>
            <person name="Frazier M."/>
            <person name="Venter J.C."/>
        </authorList>
    </citation>
    <scope>NUCLEOTIDE SEQUENCE [LARGE SCALE GENOMIC DNA]</scope>
    <source>
        <strain evidence="11 12">SIR-1</strain>
    </source>
</reference>
<feature type="compositionally biased region" description="Basic and acidic residues" evidence="7">
    <location>
        <begin position="140"/>
        <end position="158"/>
    </location>
</feature>
<gene>
    <name evidence="11" type="ORF">PPSIR1_15125</name>
</gene>
<evidence type="ECO:0000256" key="3">
    <source>
        <dbReference type="ARBA" id="ARBA00022475"/>
    </source>
</evidence>
<accession>A6G6F2</accession>
<evidence type="ECO:0000313" key="12">
    <source>
        <dbReference type="Proteomes" id="UP000005801"/>
    </source>
</evidence>
<feature type="transmembrane region" description="Helical" evidence="8">
    <location>
        <begin position="87"/>
        <end position="107"/>
    </location>
</feature>
<dbReference type="PANTHER" id="PTHR43373:SF1">
    <property type="entry name" value="NA(+)_H(+) ANTIPORTER SUBUNIT A"/>
    <property type="match status" value="1"/>
</dbReference>